<evidence type="ECO:0000313" key="3">
    <source>
        <dbReference type="Ensembl" id="ENSACDP00005004360.1"/>
    </source>
</evidence>
<dbReference type="Ensembl" id="ENSACDT00005005250.1">
    <property type="protein sequence ID" value="ENSACDP00005004360.1"/>
    <property type="gene ID" value="ENSACDG00005003185.1"/>
</dbReference>
<reference evidence="3" key="2">
    <citation type="submission" date="2025-09" db="UniProtKB">
        <authorList>
            <consortium name="Ensembl"/>
        </authorList>
    </citation>
    <scope>IDENTIFICATION</scope>
</reference>
<name>A0A8B9DF67_ANSCY</name>
<accession>A0A8B9DF67</accession>
<dbReference type="Proteomes" id="UP000694521">
    <property type="component" value="Unplaced"/>
</dbReference>
<organism evidence="3 4">
    <name type="scientific">Anser cygnoides</name>
    <name type="common">Swan goose</name>
    <dbReference type="NCBI Taxonomy" id="8845"/>
    <lineage>
        <taxon>Eukaryota</taxon>
        <taxon>Metazoa</taxon>
        <taxon>Chordata</taxon>
        <taxon>Craniata</taxon>
        <taxon>Vertebrata</taxon>
        <taxon>Euteleostomi</taxon>
        <taxon>Archelosauria</taxon>
        <taxon>Archosauria</taxon>
        <taxon>Dinosauria</taxon>
        <taxon>Saurischia</taxon>
        <taxon>Theropoda</taxon>
        <taxon>Coelurosauria</taxon>
        <taxon>Aves</taxon>
        <taxon>Neognathae</taxon>
        <taxon>Galloanserae</taxon>
        <taxon>Anseriformes</taxon>
        <taxon>Anatidae</taxon>
        <taxon>Anserinae</taxon>
        <taxon>Anser</taxon>
    </lineage>
</organism>
<evidence type="ECO:0000256" key="1">
    <source>
        <dbReference type="SAM" id="Coils"/>
    </source>
</evidence>
<feature type="compositionally biased region" description="Low complexity" evidence="2">
    <location>
        <begin position="58"/>
        <end position="68"/>
    </location>
</feature>
<keyword evidence="4" id="KW-1185">Reference proteome</keyword>
<dbReference type="PANTHER" id="PTHR28574">
    <property type="entry name" value="RIKEN CDNA 6820408C15"/>
    <property type="match status" value="1"/>
</dbReference>
<reference evidence="3" key="1">
    <citation type="submission" date="2025-08" db="UniProtKB">
        <authorList>
            <consortium name="Ensembl"/>
        </authorList>
    </citation>
    <scope>IDENTIFICATION</scope>
</reference>
<feature type="coiled-coil region" evidence="1">
    <location>
        <begin position="160"/>
        <end position="323"/>
    </location>
</feature>
<proteinExistence type="predicted"/>
<protein>
    <submittedName>
        <fullName evidence="3">Uncharacterized protein</fullName>
    </submittedName>
</protein>
<feature type="compositionally biased region" description="Basic and acidic residues" evidence="2">
    <location>
        <begin position="41"/>
        <end position="50"/>
    </location>
</feature>
<dbReference type="InterPro" id="IPR029236">
    <property type="entry name" value="DUF4618"/>
</dbReference>
<keyword evidence="1" id="KW-0175">Coiled coil</keyword>
<dbReference type="AlphaFoldDB" id="A0A8B9DF67"/>
<evidence type="ECO:0000256" key="2">
    <source>
        <dbReference type="SAM" id="MobiDB-lite"/>
    </source>
</evidence>
<gene>
    <name evidence="3" type="primary">C16H20orf96</name>
</gene>
<dbReference type="PANTHER" id="PTHR28574:SF1">
    <property type="entry name" value="RIKEN CDNA 6820408C15 GENE"/>
    <property type="match status" value="1"/>
</dbReference>
<sequence length="379" mass="43585">MDTRGLVPGELRGAGRSKRRRAKPEERRAAAHELTLPPIPTEDRKEGEKKKPVKFMLSKKTPLPSKTSSSREKYRSFTERESALKEAELAKMLEEIKITTDLTKQKINAIEELKQHSAHLAEANCRLMEDIQHTDASTAKQARDLLQQYEQFQVVQAMTQTFSQNRLDTARAELQEMEKAMEKNLGKLQQQLDEATSKVQVLQDELGVLRTYTDVHYPRQALRIVLLLSDIQNLKEQQQDEIDKTEEMGKAVLEELEEKAQLEREELLQKVVEEVLLHQDGLKQLVINNHVLRCEITRHREVIKDLEEEISELQRSIQTLRQRARDPREVIFADVFLRRPNSSVANDSRSRGCGESPLPLPSAQCSYRTSGQGTHWPSL</sequence>
<feature type="region of interest" description="Disordered" evidence="2">
    <location>
        <begin position="1"/>
        <end position="77"/>
    </location>
</feature>
<evidence type="ECO:0000313" key="4">
    <source>
        <dbReference type="Proteomes" id="UP000694521"/>
    </source>
</evidence>
<dbReference type="Pfam" id="PF15397">
    <property type="entry name" value="DUF4618"/>
    <property type="match status" value="1"/>
</dbReference>